<evidence type="ECO:0000313" key="4">
    <source>
        <dbReference type="Proteomes" id="UP000886653"/>
    </source>
</evidence>
<feature type="domain" description="RRN6 K-rich C-terminal" evidence="2">
    <location>
        <begin position="681"/>
        <end position="839"/>
    </location>
</feature>
<feature type="compositionally biased region" description="Low complexity" evidence="1">
    <location>
        <begin position="752"/>
        <end position="771"/>
    </location>
</feature>
<feature type="compositionally biased region" description="Polar residues" evidence="1">
    <location>
        <begin position="796"/>
        <end position="812"/>
    </location>
</feature>
<name>A0A9P6NLH8_9BASI</name>
<dbReference type="InterPro" id="IPR048536">
    <property type="entry name" value="Rrn6_K-rich"/>
</dbReference>
<gene>
    <name evidence="3" type="ORF">CROQUDRAFT_524982</name>
</gene>
<feature type="compositionally biased region" description="Polar residues" evidence="1">
    <location>
        <begin position="717"/>
        <end position="727"/>
    </location>
</feature>
<evidence type="ECO:0000256" key="1">
    <source>
        <dbReference type="SAM" id="MobiDB-lite"/>
    </source>
</evidence>
<feature type="region of interest" description="Disordered" evidence="1">
    <location>
        <begin position="712"/>
        <end position="776"/>
    </location>
</feature>
<keyword evidence="4" id="KW-1185">Reference proteome</keyword>
<evidence type="ECO:0000313" key="3">
    <source>
        <dbReference type="EMBL" id="KAG0146357.1"/>
    </source>
</evidence>
<reference evidence="3" key="1">
    <citation type="submission" date="2013-11" db="EMBL/GenBank/DDBJ databases">
        <title>Genome sequence of the fusiform rust pathogen reveals effectors for host alternation and coevolution with pine.</title>
        <authorList>
            <consortium name="DOE Joint Genome Institute"/>
            <person name="Smith K."/>
            <person name="Pendleton A."/>
            <person name="Kubisiak T."/>
            <person name="Anderson C."/>
            <person name="Salamov A."/>
            <person name="Aerts A."/>
            <person name="Riley R."/>
            <person name="Clum A."/>
            <person name="Lindquist E."/>
            <person name="Ence D."/>
            <person name="Campbell M."/>
            <person name="Kronenberg Z."/>
            <person name="Feau N."/>
            <person name="Dhillon B."/>
            <person name="Hamelin R."/>
            <person name="Burleigh J."/>
            <person name="Smith J."/>
            <person name="Yandell M."/>
            <person name="Nelson C."/>
            <person name="Grigoriev I."/>
            <person name="Davis J."/>
        </authorList>
    </citation>
    <scope>NUCLEOTIDE SEQUENCE</scope>
    <source>
        <strain evidence="3">G11</strain>
    </source>
</reference>
<proteinExistence type="predicted"/>
<feature type="region of interest" description="Disordered" evidence="1">
    <location>
        <begin position="796"/>
        <end position="839"/>
    </location>
</feature>
<evidence type="ECO:0000259" key="2">
    <source>
        <dbReference type="Pfam" id="PF20639"/>
    </source>
</evidence>
<dbReference type="Proteomes" id="UP000886653">
    <property type="component" value="Unassembled WGS sequence"/>
</dbReference>
<accession>A0A9P6NLH8</accession>
<dbReference type="OrthoDB" id="2382881at2759"/>
<comment type="caution">
    <text evidence="3">The sequence shown here is derived from an EMBL/GenBank/DDBJ whole genome shotgun (WGS) entry which is preliminary data.</text>
</comment>
<feature type="region of interest" description="Disordered" evidence="1">
    <location>
        <begin position="574"/>
        <end position="601"/>
    </location>
</feature>
<dbReference type="EMBL" id="MU167262">
    <property type="protein sequence ID" value="KAG0146357.1"/>
    <property type="molecule type" value="Genomic_DNA"/>
</dbReference>
<dbReference type="Pfam" id="PF20639">
    <property type="entry name" value="Rrn6_K-rich"/>
    <property type="match status" value="1"/>
</dbReference>
<dbReference type="AlphaFoldDB" id="A0A9P6NLH8"/>
<protein>
    <recommendedName>
        <fullName evidence="2">RRN6 K-rich C-terminal domain-containing protein</fullName>
    </recommendedName>
</protein>
<organism evidence="3 4">
    <name type="scientific">Cronartium quercuum f. sp. fusiforme G11</name>
    <dbReference type="NCBI Taxonomy" id="708437"/>
    <lineage>
        <taxon>Eukaryota</taxon>
        <taxon>Fungi</taxon>
        <taxon>Dikarya</taxon>
        <taxon>Basidiomycota</taxon>
        <taxon>Pucciniomycotina</taxon>
        <taxon>Pucciniomycetes</taxon>
        <taxon>Pucciniales</taxon>
        <taxon>Coleosporiaceae</taxon>
        <taxon>Cronartium</taxon>
    </lineage>
</organism>
<sequence length="839" mass="92522">MYFVPMNASGFIYSQHPLLKTFPASIENAGLPRESDPYRLLVTANRFLRKYHPQVDLPKELLLSHLLEDQEQQAIAEATSTPKLASCVIEDQSNLLISVGGRLSTELYCSAIRYEPVKELGSIPVPRFHATLRPSLTFSTPILQLTTGPFTNFHHPTLCLARTFQSTYFFISSQLKNLPSTTVSSSNEASDFLPRPRDTLALAEVTASATDKTTHVDACVGQDQSGSSYGVIVDRKGGLWKTSEDTDVINCLRLGTVKDLEDNQLLNWARCGITPVDGCIIVGLRKSITAFDPRTGPDPTTNLYGPAKYRKLYNLEDNHLITDIQRYPSRSDSHLRFISTTQSLICLDDRTPGIPLLTIPHYRAHDLTLNMSFPSEFAEGPGPMYLDGSSTNQDSSMLLWSPNNDATCLYPLTAHSDRPPNLIGYPLSVPVLPTQRSNSRCGLVFTTRSDRTSPSKHMSIVEMTKDGALWHQVLSLEEQSKPAEIQSQACSPSIRCVWDQELFKRQDECENASRSIADINTKAVLPTLSAIFQDFLKPYTSSIDGKVRSPPHEGLPNSYLTRPLEFAAHLADKSTDSGQTPALCQDGDTGTDHQPNVPASKSEKMYDLTPTLRSLLYSPNNKFLETAFPSNLGNDSDKIDYLIAFATRSSLCTTWERSQPNPTPQVEIPPHPTDNPDLVDRLMGEWTIGIPTSQYEWKDILINEFDDNGASMGFGSSRRQSPMSQISMDPRSDYDFSDAMSKIEVKSSRKQPTTPGKTTNTTFTSPSSPFSQLDAPSASLLSLESCPTFAQSQTFSLGSSGAGTQEASNRAFSQILPGPHGDRTTMGAPAKKKKRMGGF</sequence>
<feature type="compositionally biased region" description="Basic residues" evidence="1">
    <location>
        <begin position="830"/>
        <end position="839"/>
    </location>
</feature>